<dbReference type="VEuPathDB" id="GiardiaDB:SS50377_26878"/>
<evidence type="ECO:0000313" key="4">
    <source>
        <dbReference type="Proteomes" id="UP000018208"/>
    </source>
</evidence>
<reference evidence="2 3" key="1">
    <citation type="journal article" date="2014" name="PLoS Genet.">
        <title>The Genome of Spironucleus salmonicida Highlights a Fish Pathogen Adapted to Fluctuating Environments.</title>
        <authorList>
            <person name="Xu F."/>
            <person name="Jerlstrom-Hultqvist J."/>
            <person name="Einarsson E."/>
            <person name="Astvaldsson A."/>
            <person name="Svard S.G."/>
            <person name="Andersson J.O."/>
        </authorList>
    </citation>
    <scope>NUCLEOTIDE SEQUENCE</scope>
    <source>
        <strain evidence="3">ATCC 50377</strain>
    </source>
</reference>
<dbReference type="EMBL" id="KI546040">
    <property type="protein sequence ID" value="EST47389.1"/>
    <property type="molecule type" value="Genomic_DNA"/>
</dbReference>
<keyword evidence="1" id="KW-0175">Coiled coil</keyword>
<organism evidence="2">
    <name type="scientific">Spironucleus salmonicida</name>
    <dbReference type="NCBI Taxonomy" id="348837"/>
    <lineage>
        <taxon>Eukaryota</taxon>
        <taxon>Metamonada</taxon>
        <taxon>Diplomonadida</taxon>
        <taxon>Hexamitidae</taxon>
        <taxon>Hexamitinae</taxon>
        <taxon>Spironucleus</taxon>
    </lineage>
</organism>
<evidence type="ECO:0000256" key="1">
    <source>
        <dbReference type="SAM" id="Coils"/>
    </source>
</evidence>
<dbReference type="AlphaFoldDB" id="V6M2C7"/>
<sequence>MNFLALIRSKLQQEKEIQTSVQIQGNTVNFLDNTLQSFLTTEVLDQCASPKLIFELFIKNLVDASILEYKNPVLWVQGPHGSGKTHFIEGVLSQPSQRGQLFQILNYLVENQAQDIKIASFLGSYSSLYDLTNYSTSQFKNYQVTPGNKFQVSFPNSCFRLIDSADELSFFVKLTRQNTKKYKQELSGIDTLLHKIYLIEYVIENQLGKILIVDSSLFGTCDSRLRNLLSRYIQGSETLKKLANIQSPLRLQKSVNDAILEKKKLSNSTVRPTKAKPNISLRESKMLSPFRDFFEENGIFTVLTTISPIQTYYELRRDSEWFSICYKPTTEQRNQETKNSQHYYTLKSQFIKTNQEPAQTEDFAFNTEIKDELSKSHWNKTNAPETDFQVENSLAKSSFYANLNPTDLTQNALNSTQHNQLFTEIDPPEQIPLLLNSRINEPETFDFTPITENSLPKTLQTTIENLQNQAQQAELKPVSRKVVIEQKIEKYVDERIGAFQAQISDLTATLNTKQREIYDISNENNMLKRELDNAFELQSYLAENGLKTNKKTTNECVPDRQLVLQQENLGLKSENLELKNAVKKLEIEVEQAQKLLGQTKKIMLNNENLTNENVKYQQQIQTFQNENMLNNSLQQQQMVEIQHISAKNQVFEEKMIDLKNENSELKRIEGKYKNQFELCKAQESAMYEMEMEIQELKMKYNTKETEVERLLFEISRREVKMAVNYGNVEEQ</sequence>
<dbReference type="Proteomes" id="UP000018208">
    <property type="component" value="Unassembled WGS sequence"/>
</dbReference>
<keyword evidence="4" id="KW-1185">Reference proteome</keyword>
<feature type="coiled-coil region" evidence="1">
    <location>
        <begin position="568"/>
        <end position="713"/>
    </location>
</feature>
<name>V6M2C7_9EUKA</name>
<dbReference type="EMBL" id="AUWU02000007">
    <property type="protein sequence ID" value="KAH0570595.1"/>
    <property type="molecule type" value="Genomic_DNA"/>
</dbReference>
<evidence type="ECO:0008006" key="5">
    <source>
        <dbReference type="Google" id="ProtNLM"/>
    </source>
</evidence>
<accession>V6M2C7</accession>
<evidence type="ECO:0000313" key="3">
    <source>
        <dbReference type="EMBL" id="KAH0570595.1"/>
    </source>
</evidence>
<protein>
    <recommendedName>
        <fullName evidence="5">Kinesin motor domain-containing protein</fullName>
    </recommendedName>
</protein>
<evidence type="ECO:0000313" key="2">
    <source>
        <dbReference type="EMBL" id="EST47389.1"/>
    </source>
</evidence>
<gene>
    <name evidence="2" type="ORF">SS50377_12376</name>
    <name evidence="3" type="ORF">SS50377_26878</name>
</gene>
<dbReference type="Gene3D" id="3.40.850.10">
    <property type="entry name" value="Kinesin motor domain"/>
    <property type="match status" value="1"/>
</dbReference>
<dbReference type="InterPro" id="IPR027417">
    <property type="entry name" value="P-loop_NTPase"/>
</dbReference>
<dbReference type="SUPFAM" id="SSF52540">
    <property type="entry name" value="P-loop containing nucleoside triphosphate hydrolases"/>
    <property type="match status" value="1"/>
</dbReference>
<proteinExistence type="predicted"/>
<reference evidence="3" key="2">
    <citation type="submission" date="2020-12" db="EMBL/GenBank/DDBJ databases">
        <title>New Spironucleus salmonicida genome in near-complete chromosomes.</title>
        <authorList>
            <person name="Xu F."/>
            <person name="Kurt Z."/>
            <person name="Jimenez-Gonzalez A."/>
            <person name="Astvaldsson A."/>
            <person name="Andersson J.O."/>
            <person name="Svard S.G."/>
        </authorList>
    </citation>
    <scope>NUCLEOTIDE SEQUENCE</scope>
    <source>
        <strain evidence="3">ATCC 50377</strain>
    </source>
</reference>
<dbReference type="InterPro" id="IPR036961">
    <property type="entry name" value="Kinesin_motor_dom_sf"/>
</dbReference>